<organism evidence="3 4">
    <name type="scientific">Actibacterium lipolyticum</name>
    <dbReference type="NCBI Taxonomy" id="1524263"/>
    <lineage>
        <taxon>Bacteria</taxon>
        <taxon>Pseudomonadati</taxon>
        <taxon>Pseudomonadota</taxon>
        <taxon>Alphaproteobacteria</taxon>
        <taxon>Rhodobacterales</taxon>
        <taxon>Roseobacteraceae</taxon>
        <taxon>Actibacterium</taxon>
    </lineage>
</organism>
<dbReference type="EMBL" id="FXYE01000006">
    <property type="protein sequence ID" value="SMX51280.1"/>
    <property type="molecule type" value="Genomic_DNA"/>
</dbReference>
<feature type="compositionally biased region" description="Basic and acidic residues" evidence="1">
    <location>
        <begin position="104"/>
        <end position="123"/>
    </location>
</feature>
<feature type="compositionally biased region" description="Polar residues" evidence="1">
    <location>
        <begin position="244"/>
        <end position="256"/>
    </location>
</feature>
<proteinExistence type="predicted"/>
<feature type="signal peptide" evidence="2">
    <location>
        <begin position="1"/>
        <end position="27"/>
    </location>
</feature>
<feature type="region of interest" description="Disordered" evidence="1">
    <location>
        <begin position="163"/>
        <end position="256"/>
    </location>
</feature>
<feature type="compositionally biased region" description="Basic and acidic residues" evidence="1">
    <location>
        <begin position="186"/>
        <end position="195"/>
    </location>
</feature>
<keyword evidence="2" id="KW-0732">Signal</keyword>
<feature type="chain" id="PRO_5012782675" evidence="2">
    <location>
        <begin position="28"/>
        <end position="256"/>
    </location>
</feature>
<sequence length="256" mass="27730">MKRFVLPCALVLGVIAASIPVASPVNALSVFDEEHYQMLMGEYGPSINEGPIGNGRFQPGFDPTCPYPIGLGKCRGRSTGGVSGGGVSVSNPGSGSLMDMPEDAENREGDGKKPKMDSDEVSRKIQKKAIKKLLKRVLKTRIPKNAIELFWRVLEPSQTATDDVIHPDKKAPDIFDEDGNQIGETRVPENWRPDGIDYPSDLRNSVNEPTEEADATHETDTQETQDEKEAPEPSEGETPESNENDGGQGPVTNTLG</sequence>
<feature type="compositionally biased region" description="Basic and acidic residues" evidence="1">
    <location>
        <begin position="163"/>
        <end position="173"/>
    </location>
</feature>
<evidence type="ECO:0000313" key="3">
    <source>
        <dbReference type="EMBL" id="SMX51280.1"/>
    </source>
</evidence>
<protein>
    <submittedName>
        <fullName evidence="3">Uncharacterized protein</fullName>
    </submittedName>
</protein>
<evidence type="ECO:0000256" key="1">
    <source>
        <dbReference type="SAM" id="MobiDB-lite"/>
    </source>
</evidence>
<reference evidence="4" key="1">
    <citation type="submission" date="2017-05" db="EMBL/GenBank/DDBJ databases">
        <authorList>
            <person name="Rodrigo-Torres L."/>
            <person name="Arahal R. D."/>
            <person name="Lucena T."/>
        </authorList>
    </citation>
    <scope>NUCLEOTIDE SEQUENCE [LARGE SCALE GENOMIC DNA]</scope>
    <source>
        <strain evidence="4">CECT 8621</strain>
    </source>
</reference>
<dbReference type="Proteomes" id="UP000202922">
    <property type="component" value="Unassembled WGS sequence"/>
</dbReference>
<feature type="region of interest" description="Disordered" evidence="1">
    <location>
        <begin position="80"/>
        <end position="123"/>
    </location>
</feature>
<keyword evidence="4" id="KW-1185">Reference proteome</keyword>
<feature type="compositionally biased region" description="Basic and acidic residues" evidence="1">
    <location>
        <begin position="214"/>
        <end position="231"/>
    </location>
</feature>
<evidence type="ECO:0000256" key="2">
    <source>
        <dbReference type="SAM" id="SignalP"/>
    </source>
</evidence>
<feature type="compositionally biased region" description="Acidic residues" evidence="1">
    <location>
        <begin position="232"/>
        <end position="243"/>
    </location>
</feature>
<name>A0A238L8X8_9RHOB</name>
<evidence type="ECO:0000313" key="4">
    <source>
        <dbReference type="Proteomes" id="UP000202922"/>
    </source>
</evidence>
<accession>A0A238L8X8</accession>
<dbReference type="AlphaFoldDB" id="A0A238L8X8"/>
<dbReference type="RefSeq" id="WP_093968980.1">
    <property type="nucleotide sequence ID" value="NZ_FXYE01000006.1"/>
</dbReference>
<gene>
    <name evidence="3" type="ORF">COL8621_03811</name>
</gene>